<protein>
    <submittedName>
        <fullName evidence="1">Uncharacterized protein</fullName>
    </submittedName>
</protein>
<evidence type="ECO:0000313" key="1">
    <source>
        <dbReference type="EMBL" id="ACE85196.1"/>
    </source>
</evidence>
<evidence type="ECO:0000313" key="2">
    <source>
        <dbReference type="Proteomes" id="UP000001036"/>
    </source>
</evidence>
<keyword evidence="2" id="KW-1185">Reference proteome</keyword>
<dbReference type="EMBL" id="CP000934">
    <property type="protein sequence ID" value="ACE85196.1"/>
    <property type="molecule type" value="Genomic_DNA"/>
</dbReference>
<dbReference type="KEGG" id="cja:CJA_0079"/>
<dbReference type="Proteomes" id="UP000001036">
    <property type="component" value="Chromosome"/>
</dbReference>
<name>B3PFG3_CELJU</name>
<accession>B3PFG3</accession>
<sequence>MPVAMTRFTLLTASNSLDRTPKDCLMSTALCAAIILFLEHLWPEY</sequence>
<gene>
    <name evidence="1" type="ordered locus">CJA_0079</name>
</gene>
<dbReference type="AlphaFoldDB" id="B3PFG3"/>
<organism evidence="1 2">
    <name type="scientific">Cellvibrio japonicus (strain Ueda107)</name>
    <name type="common">Pseudomonas fluorescens subsp. cellulosa</name>
    <dbReference type="NCBI Taxonomy" id="498211"/>
    <lineage>
        <taxon>Bacteria</taxon>
        <taxon>Pseudomonadati</taxon>
        <taxon>Pseudomonadota</taxon>
        <taxon>Gammaproteobacteria</taxon>
        <taxon>Cellvibrionales</taxon>
        <taxon>Cellvibrionaceae</taxon>
        <taxon>Cellvibrio</taxon>
    </lineage>
</organism>
<proteinExistence type="predicted"/>
<reference evidence="1 2" key="1">
    <citation type="journal article" date="2008" name="J. Bacteriol.">
        <title>Insights into plant cell wall degradation from the genome sequence of the soil bacterium Cellvibrio japonicus.</title>
        <authorList>
            <person name="Deboy R.T."/>
            <person name="Mongodin E.F."/>
            <person name="Fouts D.E."/>
            <person name="Tailford L.E."/>
            <person name="Khouri H."/>
            <person name="Emerson J.B."/>
            <person name="Mohamoud Y."/>
            <person name="Watkins K."/>
            <person name="Henrissat B."/>
            <person name="Gilbert H.J."/>
            <person name="Nelson K.E."/>
        </authorList>
    </citation>
    <scope>NUCLEOTIDE SEQUENCE [LARGE SCALE GENOMIC DNA]</scope>
    <source>
        <strain evidence="1 2">Ueda107</strain>
    </source>
</reference>
<dbReference type="HOGENOM" id="CLU_3197672_0_0_6"/>